<proteinExistence type="predicted"/>
<reference evidence="1 2" key="2">
    <citation type="journal article" date="2011" name="J. Bacteriol.">
        <title>Genomes of three methylotrophs from a single niche uncover genetic and metabolic divergence of Methylophilaceae.</title>
        <authorList>
            <person name="Lapidus A."/>
            <person name="Clum A."/>
            <person name="Labutti K."/>
            <person name="Kaluzhnaya M.G."/>
            <person name="Lim S."/>
            <person name="Beck D.A."/>
            <person name="Glavina Del Rio T."/>
            <person name="Nolan M."/>
            <person name="Mavromatis K."/>
            <person name="Huntemann M."/>
            <person name="Lucas S."/>
            <person name="Lidstrom M.E."/>
            <person name="Ivanova N."/>
            <person name="Chistoserdova L."/>
        </authorList>
    </citation>
    <scope>NUCLEOTIDE SEQUENCE [LARGE SCALE GENOMIC DNA]</scope>
    <source>
        <strain evidence="2">JLW8 / ATCC BAA-1282 / DSM 17540</strain>
    </source>
</reference>
<name>C6WY27_METML</name>
<dbReference type="eggNOG" id="ENOG5032ZW3">
    <property type="taxonomic scope" value="Bacteria"/>
</dbReference>
<dbReference type="HOGENOM" id="CLU_149325_0_0_4"/>
<organism evidence="1 2">
    <name type="scientific">Methylotenera mobilis (strain JLW8 / ATCC BAA-1282 / DSM 17540)</name>
    <dbReference type="NCBI Taxonomy" id="583345"/>
    <lineage>
        <taxon>Bacteria</taxon>
        <taxon>Pseudomonadati</taxon>
        <taxon>Pseudomonadota</taxon>
        <taxon>Betaproteobacteria</taxon>
        <taxon>Nitrosomonadales</taxon>
        <taxon>Methylophilaceae</taxon>
        <taxon>Methylotenera</taxon>
    </lineage>
</organism>
<evidence type="ECO:0000313" key="1">
    <source>
        <dbReference type="EMBL" id="ACT46923.1"/>
    </source>
</evidence>
<keyword evidence="2" id="KW-1185">Reference proteome</keyword>
<dbReference type="Proteomes" id="UP000002742">
    <property type="component" value="Chromosome"/>
</dbReference>
<sequence length="144" mass="16710">MLSVNFTEIRNAFEFVSSGSPSQHQAYIDKETGAIYWTSSVHDLEEEVPPDLATSEKYLEVPHKNSLKLGQGLALSFIDQELPHEYNFVASLFRKRGAYRRFKDMLQYQGLVEKWYAFEERASDDGLIAWCQENEINFTDPMPY</sequence>
<dbReference type="RefSeq" id="WP_012777380.1">
    <property type="nucleotide sequence ID" value="NC_012968.1"/>
</dbReference>
<gene>
    <name evidence="1" type="ordered locus">Mmol_0012</name>
</gene>
<dbReference type="AlphaFoldDB" id="C6WY27"/>
<evidence type="ECO:0000313" key="2">
    <source>
        <dbReference type="Proteomes" id="UP000002742"/>
    </source>
</evidence>
<accession>C6WY27</accession>
<dbReference type="OrthoDB" id="598113at2"/>
<protein>
    <submittedName>
        <fullName evidence="1">Uncharacterized protein</fullName>
    </submittedName>
</protein>
<dbReference type="InterPro" id="IPR005361">
    <property type="entry name" value="UPF0158"/>
</dbReference>
<reference evidence="2" key="1">
    <citation type="submission" date="2009-07" db="EMBL/GenBank/DDBJ databases">
        <title>Complete sequence of Methylotenera mobilis JLW8.</title>
        <authorList>
            <consortium name="US DOE Joint Genome Institute"/>
            <person name="Lucas S."/>
            <person name="Copeland A."/>
            <person name="Lapidus A."/>
            <person name="Glavina del Rio T."/>
            <person name="Tice H."/>
            <person name="Bruce D."/>
            <person name="Goodwin L."/>
            <person name="Pitluck S."/>
            <person name="LaButti K.M."/>
            <person name="Clum A."/>
            <person name="Larimer F."/>
            <person name="Land M."/>
            <person name="Hauser L."/>
            <person name="Kyrpides N."/>
            <person name="Mikhailova N."/>
            <person name="Kayluzhnaya M."/>
            <person name="Chistoserdova L."/>
        </authorList>
    </citation>
    <scope>NUCLEOTIDE SEQUENCE [LARGE SCALE GENOMIC DNA]</scope>
    <source>
        <strain evidence="2">JLW8 / ATCC BAA-1282 / DSM 17540</strain>
    </source>
</reference>
<dbReference type="KEGG" id="mmb:Mmol_0012"/>
<dbReference type="Pfam" id="PF03682">
    <property type="entry name" value="UPF0158"/>
    <property type="match status" value="1"/>
</dbReference>
<dbReference type="EMBL" id="CP001672">
    <property type="protein sequence ID" value="ACT46923.1"/>
    <property type="molecule type" value="Genomic_DNA"/>
</dbReference>
<dbReference type="STRING" id="583345.Mmol_0012"/>